<evidence type="ECO:0000256" key="3">
    <source>
        <dbReference type="ARBA" id="ARBA00022576"/>
    </source>
</evidence>
<dbReference type="InterPro" id="IPR004839">
    <property type="entry name" value="Aminotransferase_I/II_large"/>
</dbReference>
<keyword evidence="3 6" id="KW-0032">Aminotransferase</keyword>
<comment type="similarity">
    <text evidence="2 6">Belongs to the class-I pyridoxal-phosphate-dependent aminotransferase family.</text>
</comment>
<dbReference type="PROSITE" id="PS00105">
    <property type="entry name" value="AA_TRANSFER_CLASS_1"/>
    <property type="match status" value="1"/>
</dbReference>
<dbReference type="InterPro" id="IPR050596">
    <property type="entry name" value="AspAT/PAT-like"/>
</dbReference>
<feature type="domain" description="Aminotransferase class I/classII large" evidence="7">
    <location>
        <begin position="36"/>
        <end position="395"/>
    </location>
</feature>
<dbReference type="Gene3D" id="3.90.1150.10">
    <property type="entry name" value="Aspartate Aminotransferase, domain 1"/>
    <property type="match status" value="1"/>
</dbReference>
<proteinExistence type="inferred from homology"/>
<evidence type="ECO:0000313" key="9">
    <source>
        <dbReference type="Proteomes" id="UP000032360"/>
    </source>
</evidence>
<accession>A0A0D8HKJ6</accession>
<dbReference type="GO" id="GO:0006520">
    <property type="term" value="P:amino acid metabolic process"/>
    <property type="evidence" value="ECO:0007669"/>
    <property type="project" value="InterPro"/>
</dbReference>
<dbReference type="RefSeq" id="WP_052604594.1">
    <property type="nucleotide sequence ID" value="NZ_JXYS01000019.1"/>
</dbReference>
<dbReference type="PANTHER" id="PTHR46383:SF1">
    <property type="entry name" value="ASPARTATE AMINOTRANSFERASE"/>
    <property type="match status" value="1"/>
</dbReference>
<dbReference type="InterPro" id="IPR015421">
    <property type="entry name" value="PyrdxlP-dep_Trfase_major"/>
</dbReference>
<dbReference type="OrthoDB" id="9763453at2"/>
<evidence type="ECO:0000259" key="7">
    <source>
        <dbReference type="Pfam" id="PF00155"/>
    </source>
</evidence>
<dbReference type="InterPro" id="IPR004838">
    <property type="entry name" value="NHTrfase_class1_PyrdxlP-BS"/>
</dbReference>
<evidence type="ECO:0000256" key="5">
    <source>
        <dbReference type="ARBA" id="ARBA00022898"/>
    </source>
</evidence>
<dbReference type="EMBL" id="JXYS01000019">
    <property type="protein sequence ID" value="KJF18297.1"/>
    <property type="molecule type" value="Genomic_DNA"/>
</dbReference>
<dbReference type="PANTHER" id="PTHR46383">
    <property type="entry name" value="ASPARTATE AMINOTRANSFERASE"/>
    <property type="match status" value="1"/>
</dbReference>
<sequence>MSEGKPRVSRRIGSVAESATLAIDAKAKALKASGVDIIGFGAGEPDFPTPASIVEAAAKACADVKNHRYTPTAGLPELRAAIVTKTARDSQVEITTNQTLVTNGGKHAIYNAFATLLDPGDEVLIPEPYWTTYPEAVKLAGGTPIAVPTTLESEFKVSPATIEKYVTPRTKLFLFVSPSNPTGSVYSPEETKEIAQFCADKDLWILADEIYEHLTYDGIKAESIANHDPRGLDKIVIVNGVAKTYAMTGWRVGWMIGAPDIVAAAINLQSQSTSNVANISQRAAIEALIGDQGPVSIMREAFDRRRKLITSLLSEVPGINCPLPKGAFYVYPDVSGLLGRDFGGVRPSSTSELASVILDQAKVAVVPGEAFGTPGYFRLSYALSDNDLEIGISRIAKLVSESAQ</sequence>
<keyword evidence="5" id="KW-0663">Pyridoxal phosphate</keyword>
<gene>
    <name evidence="8" type="ORF">AXFE_08320</name>
</gene>
<dbReference type="InterPro" id="IPR015422">
    <property type="entry name" value="PyrdxlP-dep_Trfase_small"/>
</dbReference>
<dbReference type="CDD" id="cd00609">
    <property type="entry name" value="AAT_like"/>
    <property type="match status" value="1"/>
</dbReference>
<dbReference type="SUPFAM" id="SSF53383">
    <property type="entry name" value="PLP-dependent transferases"/>
    <property type="match status" value="1"/>
</dbReference>
<dbReference type="FunFam" id="3.40.640.10:FF:000033">
    <property type="entry name" value="Aspartate aminotransferase"/>
    <property type="match status" value="1"/>
</dbReference>
<dbReference type="InterPro" id="IPR015424">
    <property type="entry name" value="PyrdxlP-dep_Trfase"/>
</dbReference>
<evidence type="ECO:0000256" key="4">
    <source>
        <dbReference type="ARBA" id="ARBA00022679"/>
    </source>
</evidence>
<evidence type="ECO:0000256" key="1">
    <source>
        <dbReference type="ARBA" id="ARBA00001933"/>
    </source>
</evidence>
<dbReference type="PATRIC" id="fig|1280514.3.peg.1093"/>
<comment type="caution">
    <text evidence="8">The sequence shown here is derived from an EMBL/GenBank/DDBJ whole genome shotgun (WGS) entry which is preliminary data.</text>
</comment>
<name>A0A0D8HKJ6_9ACTN</name>
<dbReference type="GO" id="GO:0030170">
    <property type="term" value="F:pyridoxal phosphate binding"/>
    <property type="evidence" value="ECO:0007669"/>
    <property type="project" value="InterPro"/>
</dbReference>
<evidence type="ECO:0000256" key="2">
    <source>
        <dbReference type="ARBA" id="ARBA00007441"/>
    </source>
</evidence>
<dbReference type="GO" id="GO:0008483">
    <property type="term" value="F:transaminase activity"/>
    <property type="evidence" value="ECO:0007669"/>
    <property type="project" value="UniProtKB-KW"/>
</dbReference>
<comment type="cofactor">
    <cofactor evidence="1 6">
        <name>pyridoxal 5'-phosphate</name>
        <dbReference type="ChEBI" id="CHEBI:597326"/>
    </cofactor>
</comment>
<keyword evidence="9" id="KW-1185">Reference proteome</keyword>
<protein>
    <recommendedName>
        <fullName evidence="6">Aminotransferase</fullName>
        <ecNumber evidence="6">2.6.1.-</ecNumber>
    </recommendedName>
</protein>
<evidence type="ECO:0000313" key="8">
    <source>
        <dbReference type="EMBL" id="KJF18297.1"/>
    </source>
</evidence>
<dbReference type="Pfam" id="PF00155">
    <property type="entry name" value="Aminotran_1_2"/>
    <property type="match status" value="1"/>
</dbReference>
<dbReference type="EC" id="2.6.1.-" evidence="6"/>
<dbReference type="Gene3D" id="3.40.640.10">
    <property type="entry name" value="Type I PLP-dependent aspartate aminotransferase-like (Major domain)"/>
    <property type="match status" value="1"/>
</dbReference>
<organism evidence="8 9">
    <name type="scientific">Acidithrix ferrooxidans</name>
    <dbReference type="NCBI Taxonomy" id="1280514"/>
    <lineage>
        <taxon>Bacteria</taxon>
        <taxon>Bacillati</taxon>
        <taxon>Actinomycetota</taxon>
        <taxon>Acidimicrobiia</taxon>
        <taxon>Acidimicrobiales</taxon>
        <taxon>Acidimicrobiaceae</taxon>
        <taxon>Acidithrix</taxon>
    </lineage>
</organism>
<reference evidence="8 9" key="1">
    <citation type="submission" date="2015-01" db="EMBL/GenBank/DDBJ databases">
        <title>Draft genome of the acidophilic iron oxidizer Acidithrix ferrooxidans strain Py-F3.</title>
        <authorList>
            <person name="Poehlein A."/>
            <person name="Eisen S."/>
            <person name="Schloemann M."/>
            <person name="Johnson B.D."/>
            <person name="Daniel R."/>
            <person name="Muehling M."/>
        </authorList>
    </citation>
    <scope>NUCLEOTIDE SEQUENCE [LARGE SCALE GENOMIC DNA]</scope>
    <source>
        <strain evidence="8 9">Py-F3</strain>
    </source>
</reference>
<dbReference type="STRING" id="1280514.AXFE_08320"/>
<dbReference type="Proteomes" id="UP000032360">
    <property type="component" value="Unassembled WGS sequence"/>
</dbReference>
<evidence type="ECO:0000256" key="6">
    <source>
        <dbReference type="RuleBase" id="RU000481"/>
    </source>
</evidence>
<dbReference type="AlphaFoldDB" id="A0A0D8HKJ6"/>
<keyword evidence="4 6" id="KW-0808">Transferase</keyword>